<accession>A0A8H7PFS1</accession>
<dbReference type="InterPro" id="IPR006553">
    <property type="entry name" value="Leu-rich_rpt_Cys-con_subtyp"/>
</dbReference>
<feature type="domain" description="F-box" evidence="1">
    <location>
        <begin position="104"/>
        <end position="144"/>
    </location>
</feature>
<organism evidence="2 3">
    <name type="scientific">Mortierella isabellina</name>
    <name type="common">Filamentous fungus</name>
    <name type="synonym">Umbelopsis isabellina</name>
    <dbReference type="NCBI Taxonomy" id="91625"/>
    <lineage>
        <taxon>Eukaryota</taxon>
        <taxon>Fungi</taxon>
        <taxon>Fungi incertae sedis</taxon>
        <taxon>Mucoromycota</taxon>
        <taxon>Mucoromycotina</taxon>
        <taxon>Umbelopsidomycetes</taxon>
        <taxon>Umbelopsidales</taxon>
        <taxon>Umbelopsidaceae</taxon>
        <taxon>Umbelopsis</taxon>
    </lineage>
</organism>
<evidence type="ECO:0000313" key="2">
    <source>
        <dbReference type="EMBL" id="KAG2172870.1"/>
    </source>
</evidence>
<dbReference type="AlphaFoldDB" id="A0A8H7PFS1"/>
<dbReference type="OrthoDB" id="550575at2759"/>
<dbReference type="SMART" id="SM00367">
    <property type="entry name" value="LRR_CC"/>
    <property type="match status" value="6"/>
</dbReference>
<dbReference type="GO" id="GO:0019005">
    <property type="term" value="C:SCF ubiquitin ligase complex"/>
    <property type="evidence" value="ECO:0007669"/>
    <property type="project" value="TreeGrafter"/>
</dbReference>
<keyword evidence="3" id="KW-1185">Reference proteome</keyword>
<name>A0A8H7PFS1_MORIS</name>
<dbReference type="Proteomes" id="UP000654370">
    <property type="component" value="Unassembled WGS sequence"/>
</dbReference>
<dbReference type="Pfam" id="PF12937">
    <property type="entry name" value="F-box-like"/>
    <property type="match status" value="1"/>
</dbReference>
<dbReference type="SUPFAM" id="SSF81383">
    <property type="entry name" value="F-box domain"/>
    <property type="match status" value="1"/>
</dbReference>
<dbReference type="PANTHER" id="PTHR13318:SF95">
    <property type="entry name" value="F-BOX PROTEIN YLR352W"/>
    <property type="match status" value="1"/>
</dbReference>
<evidence type="ECO:0000313" key="3">
    <source>
        <dbReference type="Proteomes" id="UP000654370"/>
    </source>
</evidence>
<sequence length="543" mass="61433">MTTISEQSPYFVHQRCLREDHPFFSVVVKLQQTKQRSSTHGHSIRAFTHITKRFCPVRYTHKRYLAYDSHIMKAFNLQFTPSALNSATPLSMQSTQRLLPLSLPELLTHIFQFLDKENALYPALLVNKEWHDCASRVLWKRVIFEDSKESIQRYEKFARVFGDWQKSPEQLSTTRSMPYALDSMARGVITGNGSEQQDINMMMPQQQGNGTEKGRGLLSFATFEGAIRCIAPQPRRTQSDRSLKRKIVGDFTDFQTRYAGGQGSSTDSSVFDLEVSSPKHSDRHATSNIVTYRKALRNLSLRKIKEKSINESLCAIAKHATNLTNLDIYICDHLEDETVIRFTTFHITPSTPISSLTQISLAGCHRITDASVIAAASHCPNLEHLDLRACGLVSDVSISAVALNCPRLRHLNVGRIRDRERITITSIRLIAQRTKAAVLGLAGCDISDECMLLLAQNRKSGMERISVNNCYRITNESIRAFVKLCPRLSVFEMKECHLVNDWASVAELVNRKVLLTLCEQQNKACLDWAKSKGKSMKVRAPVK</sequence>
<proteinExistence type="predicted"/>
<dbReference type="PANTHER" id="PTHR13318">
    <property type="entry name" value="PARTNER OF PAIRED, ISOFORM B-RELATED"/>
    <property type="match status" value="1"/>
</dbReference>
<gene>
    <name evidence="2" type="ORF">INT43_000220</name>
</gene>
<evidence type="ECO:0000259" key="1">
    <source>
        <dbReference type="Pfam" id="PF12937"/>
    </source>
</evidence>
<dbReference type="SUPFAM" id="SSF52047">
    <property type="entry name" value="RNI-like"/>
    <property type="match status" value="1"/>
</dbReference>
<dbReference type="InterPro" id="IPR032675">
    <property type="entry name" value="LRR_dom_sf"/>
</dbReference>
<reference evidence="2" key="1">
    <citation type="submission" date="2020-12" db="EMBL/GenBank/DDBJ databases">
        <title>Metabolic potential, ecology and presence of endohyphal bacteria is reflected in genomic diversity of Mucoromycotina.</title>
        <authorList>
            <person name="Muszewska A."/>
            <person name="Okrasinska A."/>
            <person name="Steczkiewicz K."/>
            <person name="Drgas O."/>
            <person name="Orlowska M."/>
            <person name="Perlinska-Lenart U."/>
            <person name="Aleksandrzak-Piekarczyk T."/>
            <person name="Szatraj K."/>
            <person name="Zielenkiewicz U."/>
            <person name="Pilsyk S."/>
            <person name="Malc E."/>
            <person name="Mieczkowski P."/>
            <person name="Kruszewska J.S."/>
            <person name="Biernat P."/>
            <person name="Pawlowska J."/>
        </authorList>
    </citation>
    <scope>NUCLEOTIDE SEQUENCE</scope>
    <source>
        <strain evidence="2">WA0000067209</strain>
    </source>
</reference>
<dbReference type="GO" id="GO:0031146">
    <property type="term" value="P:SCF-dependent proteasomal ubiquitin-dependent protein catabolic process"/>
    <property type="evidence" value="ECO:0007669"/>
    <property type="project" value="TreeGrafter"/>
</dbReference>
<dbReference type="InterPro" id="IPR001810">
    <property type="entry name" value="F-box_dom"/>
</dbReference>
<dbReference type="Gene3D" id="3.80.10.10">
    <property type="entry name" value="Ribonuclease Inhibitor"/>
    <property type="match status" value="1"/>
</dbReference>
<dbReference type="InterPro" id="IPR036047">
    <property type="entry name" value="F-box-like_dom_sf"/>
</dbReference>
<dbReference type="EMBL" id="JAEPQZ010000016">
    <property type="protein sequence ID" value="KAG2172870.1"/>
    <property type="molecule type" value="Genomic_DNA"/>
</dbReference>
<protein>
    <recommendedName>
        <fullName evidence="1">F-box domain-containing protein</fullName>
    </recommendedName>
</protein>
<comment type="caution">
    <text evidence="2">The sequence shown here is derived from an EMBL/GenBank/DDBJ whole genome shotgun (WGS) entry which is preliminary data.</text>
</comment>